<dbReference type="GeneID" id="99986714"/>
<organism evidence="3 4">
    <name type="scientific">Roseivirga pacifica</name>
    <dbReference type="NCBI Taxonomy" id="1267423"/>
    <lineage>
        <taxon>Bacteria</taxon>
        <taxon>Pseudomonadati</taxon>
        <taxon>Bacteroidota</taxon>
        <taxon>Cytophagia</taxon>
        <taxon>Cytophagales</taxon>
        <taxon>Roseivirgaceae</taxon>
        <taxon>Roseivirga</taxon>
    </lineage>
</organism>
<evidence type="ECO:0000313" key="3">
    <source>
        <dbReference type="EMBL" id="SEW21775.1"/>
    </source>
</evidence>
<dbReference type="Pfam" id="PF01182">
    <property type="entry name" value="Glucosamine_iso"/>
    <property type="match status" value="1"/>
</dbReference>
<dbReference type="GO" id="GO:0019262">
    <property type="term" value="P:N-acetylneuraminate catabolic process"/>
    <property type="evidence" value="ECO:0007669"/>
    <property type="project" value="TreeGrafter"/>
</dbReference>
<dbReference type="GO" id="GO:0006046">
    <property type="term" value="P:N-acetylglucosamine catabolic process"/>
    <property type="evidence" value="ECO:0007669"/>
    <property type="project" value="TreeGrafter"/>
</dbReference>
<dbReference type="OrthoDB" id="9791139at2"/>
<dbReference type="InterPro" id="IPR018321">
    <property type="entry name" value="Glucosamine6P_isomerase_CS"/>
</dbReference>
<dbReference type="PROSITE" id="PS01161">
    <property type="entry name" value="GLC_GALNAC_ISOMERASE"/>
    <property type="match status" value="1"/>
</dbReference>
<dbReference type="GO" id="GO:0016853">
    <property type="term" value="F:isomerase activity"/>
    <property type="evidence" value="ECO:0007669"/>
    <property type="project" value="UniProtKB-KW"/>
</dbReference>
<dbReference type="SUPFAM" id="SSF100950">
    <property type="entry name" value="NagB/RpiA/CoA transferase-like"/>
    <property type="match status" value="1"/>
</dbReference>
<dbReference type="EMBL" id="FOIR01000002">
    <property type="protein sequence ID" value="SEW21775.1"/>
    <property type="molecule type" value="Genomic_DNA"/>
</dbReference>
<dbReference type="GO" id="GO:0005829">
    <property type="term" value="C:cytosol"/>
    <property type="evidence" value="ECO:0007669"/>
    <property type="project" value="TreeGrafter"/>
</dbReference>
<dbReference type="GO" id="GO:0006043">
    <property type="term" value="P:glucosamine catabolic process"/>
    <property type="evidence" value="ECO:0007669"/>
    <property type="project" value="TreeGrafter"/>
</dbReference>
<dbReference type="InterPro" id="IPR004547">
    <property type="entry name" value="Glucosamine6P_isomerase"/>
</dbReference>
<dbReference type="NCBIfam" id="NF007291">
    <property type="entry name" value="PRK09762.1"/>
    <property type="match status" value="1"/>
</dbReference>
<dbReference type="InterPro" id="IPR037171">
    <property type="entry name" value="NagB/RpiA_transferase-like"/>
</dbReference>
<keyword evidence="4" id="KW-1185">Reference proteome</keyword>
<dbReference type="PANTHER" id="PTHR11280:SF5">
    <property type="entry name" value="GLUCOSAMINE-6-PHOSPHATE ISOMERASE"/>
    <property type="match status" value="1"/>
</dbReference>
<accession>A0A1I0Q4F2</accession>
<proteinExistence type="predicted"/>
<dbReference type="GO" id="GO:0042802">
    <property type="term" value="F:identical protein binding"/>
    <property type="evidence" value="ECO:0007669"/>
    <property type="project" value="TreeGrafter"/>
</dbReference>
<keyword evidence="1" id="KW-0378">Hydrolase</keyword>
<dbReference type="Proteomes" id="UP000199437">
    <property type="component" value="Unassembled WGS sequence"/>
</dbReference>
<dbReference type="GO" id="GO:0004342">
    <property type="term" value="F:glucosamine-6-phosphate deaminase activity"/>
    <property type="evidence" value="ECO:0007669"/>
    <property type="project" value="InterPro"/>
</dbReference>
<dbReference type="GO" id="GO:0005975">
    <property type="term" value="P:carbohydrate metabolic process"/>
    <property type="evidence" value="ECO:0007669"/>
    <property type="project" value="InterPro"/>
</dbReference>
<reference evidence="4" key="1">
    <citation type="submission" date="2016-10" db="EMBL/GenBank/DDBJ databases">
        <authorList>
            <person name="Varghese N."/>
            <person name="Submissions S."/>
        </authorList>
    </citation>
    <scope>NUCLEOTIDE SEQUENCE [LARGE SCALE GENOMIC DNA]</scope>
    <source>
        <strain evidence="4">CGMCC 1.12402</strain>
    </source>
</reference>
<keyword evidence="3" id="KW-0413">Isomerase</keyword>
<protein>
    <submittedName>
        <fullName evidence="3">Galactosamine-6-phosphate isomerase</fullName>
    </submittedName>
</protein>
<evidence type="ECO:0000256" key="1">
    <source>
        <dbReference type="ARBA" id="ARBA00022801"/>
    </source>
</evidence>
<feature type="domain" description="Glucosamine/galactosamine-6-phosphate isomerase" evidence="2">
    <location>
        <begin position="10"/>
        <end position="220"/>
    </location>
</feature>
<dbReference type="PANTHER" id="PTHR11280">
    <property type="entry name" value="GLUCOSAMINE-6-PHOSPHATE ISOMERASE"/>
    <property type="match status" value="1"/>
</dbReference>
<dbReference type="AlphaFoldDB" id="A0A1I0Q4F2"/>
<sequence>MEITNCESYDQLSALAAEVVLHYVTENPNLLLCAATGNSPLGLYRNLSQAAEQMKKMRVIKLDEWGSIPMSHPASCEYYLQQEVVKTLGIAPQRYFGFQSNVANPEAECARMAAVLKEQGPIDLCVLGLGKNGHIGFNEPAEALTDHCHIATLASSSQAHSMVQALQDKPTYGLTLGMKDILSAKRILLLVSGEGKAGAREKLFSKQIRSQFPASYLWQHASVTCLVHTPD</sequence>
<evidence type="ECO:0000259" key="2">
    <source>
        <dbReference type="Pfam" id="PF01182"/>
    </source>
</evidence>
<dbReference type="InterPro" id="IPR006148">
    <property type="entry name" value="Glc/Gal-6P_isomerase"/>
</dbReference>
<dbReference type="STRING" id="1267423.SAMN05216290_2000"/>
<evidence type="ECO:0000313" key="4">
    <source>
        <dbReference type="Proteomes" id="UP000199437"/>
    </source>
</evidence>
<dbReference type="Gene3D" id="3.40.50.1360">
    <property type="match status" value="1"/>
</dbReference>
<name>A0A1I0Q4F2_9BACT</name>
<gene>
    <name evidence="3" type="ORF">SAMN05216290_2000</name>
</gene>
<dbReference type="RefSeq" id="WP_090258442.1">
    <property type="nucleotide sequence ID" value="NZ_FOIR01000002.1"/>
</dbReference>